<dbReference type="AlphaFoldDB" id="A0A7Y6NPT9"/>
<evidence type="ECO:0000256" key="2">
    <source>
        <dbReference type="ARBA" id="ARBA00007613"/>
    </source>
</evidence>
<keyword evidence="4 9" id="KW-0812">Transmembrane</keyword>
<dbReference type="PANTHER" id="PTHR30203:SF20">
    <property type="entry name" value="MULTIDRUG RESISTANCE OUTER MEMBRANE PROTEIN MDTP-RELATED"/>
    <property type="match status" value="1"/>
</dbReference>
<comment type="similarity">
    <text evidence="2 9">Belongs to the outer membrane factor (OMF) (TC 1.B.17) family.</text>
</comment>
<dbReference type="InterPro" id="IPR003423">
    <property type="entry name" value="OMP_efflux"/>
</dbReference>
<feature type="region of interest" description="Disordered" evidence="10">
    <location>
        <begin position="500"/>
        <end position="524"/>
    </location>
</feature>
<evidence type="ECO:0000256" key="7">
    <source>
        <dbReference type="ARBA" id="ARBA00023139"/>
    </source>
</evidence>
<comment type="caution">
    <text evidence="11">The sequence shown here is derived from an EMBL/GenBank/DDBJ whole genome shotgun (WGS) entry which is preliminary data.</text>
</comment>
<dbReference type="Pfam" id="PF02321">
    <property type="entry name" value="OEP"/>
    <property type="match status" value="2"/>
</dbReference>
<keyword evidence="7 9" id="KW-0564">Palmitate</keyword>
<evidence type="ECO:0000256" key="9">
    <source>
        <dbReference type="RuleBase" id="RU362097"/>
    </source>
</evidence>
<reference evidence="11 12" key="1">
    <citation type="submission" date="2020-06" db="EMBL/GenBank/DDBJ databases">
        <title>Schlegella sp. ID0723 isolated from air conditioner.</title>
        <authorList>
            <person name="Kim D.Y."/>
            <person name="Kim D.-U."/>
        </authorList>
    </citation>
    <scope>NUCLEOTIDE SEQUENCE [LARGE SCALE GENOMIC DNA]</scope>
    <source>
        <strain evidence="11 12">ID0723</strain>
    </source>
</reference>
<dbReference type="SUPFAM" id="SSF56954">
    <property type="entry name" value="Outer membrane efflux proteins (OEP)"/>
    <property type="match status" value="1"/>
</dbReference>
<organism evidence="11 12">
    <name type="scientific">Piscinibacter koreensis</name>
    <dbReference type="NCBI Taxonomy" id="2742824"/>
    <lineage>
        <taxon>Bacteria</taxon>
        <taxon>Pseudomonadati</taxon>
        <taxon>Pseudomonadota</taxon>
        <taxon>Betaproteobacteria</taxon>
        <taxon>Burkholderiales</taxon>
        <taxon>Sphaerotilaceae</taxon>
        <taxon>Piscinibacter</taxon>
    </lineage>
</organism>
<dbReference type="RefSeq" id="WP_176069938.1">
    <property type="nucleotide sequence ID" value="NZ_JABWMJ010000007.1"/>
</dbReference>
<protein>
    <submittedName>
        <fullName evidence="11">Efflux transporter outer membrane subunit</fullName>
    </submittedName>
</protein>
<evidence type="ECO:0000313" key="12">
    <source>
        <dbReference type="Proteomes" id="UP000529637"/>
    </source>
</evidence>
<gene>
    <name evidence="11" type="ORF">HQN59_15025</name>
</gene>
<keyword evidence="6 9" id="KW-0472">Membrane</keyword>
<dbReference type="GO" id="GO:0005886">
    <property type="term" value="C:plasma membrane"/>
    <property type="evidence" value="ECO:0007669"/>
    <property type="project" value="UniProtKB-SubCell"/>
</dbReference>
<evidence type="ECO:0000256" key="5">
    <source>
        <dbReference type="ARBA" id="ARBA00022729"/>
    </source>
</evidence>
<evidence type="ECO:0000256" key="6">
    <source>
        <dbReference type="ARBA" id="ARBA00023136"/>
    </source>
</evidence>
<comment type="subcellular location">
    <subcellularLocation>
        <location evidence="9">Cell membrane</location>
        <topology evidence="9">Lipid-anchor</topology>
    </subcellularLocation>
    <subcellularLocation>
        <location evidence="1">Membrane</location>
    </subcellularLocation>
</comment>
<name>A0A7Y6NPT9_9BURK</name>
<sequence>MTDPNRVVATHPENTVNINDKIRRWTPPPTVTALVVAIASSVVLTLGGCASTGGIAPKAQAIEPAQVGVTGAPLAAPLAADWWREFDDPQLSSLIERALAGSPNLRVAEARIARAAAGVAGAEAAEGPQGQITADATRQRFTANGMIPPPVAGSMMTTANAQLAGSWELDFFGRHRAALEAALGSQRAAEADAQAARNLLATNVARSYVQLARMLEQREVLARSIGQREQTLGLIRQRVQAGLDTVVELRVGEGAIPETRQQAEAVEEQITLARNALAALTLQPPKALAGLTPRLAGLHARPLPTEVPADLLGQRADIAAARWRVEASTREVAAARAQFYPNVNLTAFVGLSSLGLDRLVRSGSEQYGAGPAIRLPIFDGRRLRANLAGRAADVDAAIESYNGAIVDAVREVADQIGSLRAIERQQREQAAAAAAAEAAYAAATQRFRAGLTTYLTVLNAETNVLNQRRQGADLDARALDAQVLLIRALGGGFRAPAPATARADRAAPATASATPNTTLAGVSR</sequence>
<evidence type="ECO:0000256" key="10">
    <source>
        <dbReference type="SAM" id="MobiDB-lite"/>
    </source>
</evidence>
<evidence type="ECO:0000256" key="8">
    <source>
        <dbReference type="ARBA" id="ARBA00023288"/>
    </source>
</evidence>
<dbReference type="EMBL" id="JABWMJ010000007">
    <property type="protein sequence ID" value="NUZ07076.1"/>
    <property type="molecule type" value="Genomic_DNA"/>
</dbReference>
<dbReference type="Proteomes" id="UP000529637">
    <property type="component" value="Unassembled WGS sequence"/>
</dbReference>
<dbReference type="GO" id="GO:0015562">
    <property type="term" value="F:efflux transmembrane transporter activity"/>
    <property type="evidence" value="ECO:0007669"/>
    <property type="project" value="InterPro"/>
</dbReference>
<keyword evidence="8 9" id="KW-0449">Lipoprotein</keyword>
<evidence type="ECO:0000313" key="11">
    <source>
        <dbReference type="EMBL" id="NUZ07076.1"/>
    </source>
</evidence>
<keyword evidence="3 9" id="KW-1134">Transmembrane beta strand</keyword>
<proteinExistence type="inferred from homology"/>
<evidence type="ECO:0000256" key="1">
    <source>
        <dbReference type="ARBA" id="ARBA00004370"/>
    </source>
</evidence>
<dbReference type="PANTHER" id="PTHR30203">
    <property type="entry name" value="OUTER MEMBRANE CATION EFFLUX PROTEIN"/>
    <property type="match status" value="1"/>
</dbReference>
<evidence type="ECO:0000256" key="4">
    <source>
        <dbReference type="ARBA" id="ARBA00022692"/>
    </source>
</evidence>
<keyword evidence="5" id="KW-0732">Signal</keyword>
<keyword evidence="12" id="KW-1185">Reference proteome</keyword>
<evidence type="ECO:0000256" key="3">
    <source>
        <dbReference type="ARBA" id="ARBA00022452"/>
    </source>
</evidence>
<dbReference type="InterPro" id="IPR010131">
    <property type="entry name" value="MdtP/NodT-like"/>
</dbReference>
<dbReference type="Gene3D" id="1.20.1600.10">
    <property type="entry name" value="Outer membrane efflux proteins (OEP)"/>
    <property type="match status" value="1"/>
</dbReference>
<accession>A0A7Y6NPT9</accession>
<dbReference type="NCBIfam" id="TIGR01845">
    <property type="entry name" value="outer_NodT"/>
    <property type="match status" value="1"/>
</dbReference>
<dbReference type="Gene3D" id="2.20.200.10">
    <property type="entry name" value="Outer membrane efflux proteins (OEP)"/>
    <property type="match status" value="1"/>
</dbReference>